<dbReference type="SUPFAM" id="SSF51430">
    <property type="entry name" value="NAD(P)-linked oxidoreductase"/>
    <property type="match status" value="1"/>
</dbReference>
<reference evidence="4" key="1">
    <citation type="submission" date="2021-07" db="EMBL/GenBank/DDBJ databases">
        <title>Elsinoe batatas strain:CRI-CJ2 Genome sequencing and assembly.</title>
        <authorList>
            <person name="Huang L."/>
        </authorList>
    </citation>
    <scope>NUCLEOTIDE SEQUENCE</scope>
    <source>
        <strain evidence="4">CRI-CJ2</strain>
    </source>
</reference>
<dbReference type="PRINTS" id="PR00069">
    <property type="entry name" value="ALDKETRDTASE"/>
</dbReference>
<keyword evidence="2" id="KW-0560">Oxidoreductase</keyword>
<dbReference type="InterPro" id="IPR020471">
    <property type="entry name" value="AKR"/>
</dbReference>
<evidence type="ECO:0000259" key="3">
    <source>
        <dbReference type="Pfam" id="PF00248"/>
    </source>
</evidence>
<dbReference type="PANTHER" id="PTHR43827">
    <property type="entry name" value="2,5-DIKETO-D-GLUCONIC ACID REDUCTASE"/>
    <property type="match status" value="1"/>
</dbReference>
<gene>
    <name evidence="4" type="ORF">KVT40_008996</name>
</gene>
<dbReference type="InterPro" id="IPR023210">
    <property type="entry name" value="NADP_OxRdtase_dom"/>
</dbReference>
<dbReference type="AlphaFoldDB" id="A0A8K0KVF8"/>
<evidence type="ECO:0000256" key="2">
    <source>
        <dbReference type="ARBA" id="ARBA00023002"/>
    </source>
</evidence>
<dbReference type="PROSITE" id="PS00062">
    <property type="entry name" value="ALDOKETO_REDUCTASE_2"/>
    <property type="match status" value="1"/>
</dbReference>
<sequence length="339" mass="37547">MLICLPNSSSRPAAVTHTTRQLSFRPSTQDIGTTATRISFFPFCRARSTQATMPLTIESTVKMPSGYSIPMLALGVYQTPMGVAEDVTAHAVRNGYRHVDSAAAYRNEEQSSKGMLGGGVPREQLFFTSKVPPKSVNYEDAKSVVDESLSKTGLDYIDLYLLHSPYGGKSNRLGAWKALVEAVEAGKVRSIGVSNYGLHHLEELEEYIKATEAEEGKGKGGVLSVNQVELHPWLARPDIVQWCEKRGVILEAYSPLVRAQRMEEPALEALAKKHGKTGAQILLRWGLQKNFVILPKSVTHSRIEENRDLYNFELSEEDMKSLDTGEYAPCAWDPTTSRD</sequence>
<dbReference type="OrthoDB" id="416253at2759"/>
<dbReference type="FunFam" id="3.20.20.100:FF:000015">
    <property type="entry name" value="Oxidoreductase, aldo/keto reductase family"/>
    <property type="match status" value="1"/>
</dbReference>
<dbReference type="EMBL" id="JAESVG020000010">
    <property type="protein sequence ID" value="KAG8624020.1"/>
    <property type="molecule type" value="Genomic_DNA"/>
</dbReference>
<accession>A0A8K0KVF8</accession>
<dbReference type="Gene3D" id="3.20.20.100">
    <property type="entry name" value="NADP-dependent oxidoreductase domain"/>
    <property type="match status" value="1"/>
</dbReference>
<evidence type="ECO:0000313" key="5">
    <source>
        <dbReference type="Proteomes" id="UP000809789"/>
    </source>
</evidence>
<dbReference type="InterPro" id="IPR036812">
    <property type="entry name" value="NAD(P)_OxRdtase_dom_sf"/>
</dbReference>
<dbReference type="GO" id="GO:0016491">
    <property type="term" value="F:oxidoreductase activity"/>
    <property type="evidence" value="ECO:0007669"/>
    <property type="project" value="UniProtKB-KW"/>
</dbReference>
<feature type="domain" description="NADP-dependent oxidoreductase" evidence="3">
    <location>
        <begin position="84"/>
        <end position="323"/>
    </location>
</feature>
<evidence type="ECO:0000313" key="4">
    <source>
        <dbReference type="EMBL" id="KAG8624020.1"/>
    </source>
</evidence>
<dbReference type="Pfam" id="PF00248">
    <property type="entry name" value="Aldo_ket_red"/>
    <property type="match status" value="1"/>
</dbReference>
<comment type="caution">
    <text evidence="4">The sequence shown here is derived from an EMBL/GenBank/DDBJ whole genome shotgun (WGS) entry which is preliminary data.</text>
</comment>
<organism evidence="4 5">
    <name type="scientific">Elsinoe batatas</name>
    <dbReference type="NCBI Taxonomy" id="2601811"/>
    <lineage>
        <taxon>Eukaryota</taxon>
        <taxon>Fungi</taxon>
        <taxon>Dikarya</taxon>
        <taxon>Ascomycota</taxon>
        <taxon>Pezizomycotina</taxon>
        <taxon>Dothideomycetes</taxon>
        <taxon>Dothideomycetidae</taxon>
        <taxon>Myriangiales</taxon>
        <taxon>Elsinoaceae</taxon>
        <taxon>Elsinoe</taxon>
    </lineage>
</organism>
<evidence type="ECO:0000256" key="1">
    <source>
        <dbReference type="ARBA" id="ARBA00007905"/>
    </source>
</evidence>
<name>A0A8K0KVF8_9PEZI</name>
<dbReference type="PANTHER" id="PTHR43827:SF13">
    <property type="entry name" value="ALDO_KETO REDUCTASE FAMILY PROTEIN"/>
    <property type="match status" value="1"/>
</dbReference>
<dbReference type="InterPro" id="IPR018170">
    <property type="entry name" value="Aldo/ket_reductase_CS"/>
</dbReference>
<comment type="similarity">
    <text evidence="1">Belongs to the aldo/keto reductase family.</text>
</comment>
<dbReference type="CDD" id="cd19071">
    <property type="entry name" value="AKR_AKR1-5-like"/>
    <property type="match status" value="1"/>
</dbReference>
<dbReference type="PROSITE" id="PS00063">
    <property type="entry name" value="ALDOKETO_REDUCTASE_3"/>
    <property type="match status" value="1"/>
</dbReference>
<dbReference type="Proteomes" id="UP000809789">
    <property type="component" value="Unassembled WGS sequence"/>
</dbReference>
<keyword evidence="5" id="KW-1185">Reference proteome</keyword>
<protein>
    <recommendedName>
        <fullName evidence="3">NADP-dependent oxidoreductase domain-containing protein</fullName>
    </recommendedName>
</protein>
<proteinExistence type="inferred from homology"/>